<evidence type="ECO:0000256" key="1">
    <source>
        <dbReference type="SAM" id="MobiDB-lite"/>
    </source>
</evidence>
<organism evidence="2 3">
    <name type="scientific">Sphingobium agri</name>
    <dbReference type="NCBI Taxonomy" id="2933566"/>
    <lineage>
        <taxon>Bacteria</taxon>
        <taxon>Pseudomonadati</taxon>
        <taxon>Pseudomonadota</taxon>
        <taxon>Alphaproteobacteria</taxon>
        <taxon>Sphingomonadales</taxon>
        <taxon>Sphingomonadaceae</taxon>
        <taxon>Sphingobium</taxon>
    </lineage>
</organism>
<dbReference type="RefSeq" id="WP_247230776.1">
    <property type="nucleotide sequence ID" value="NZ_JALKHS010000006.1"/>
</dbReference>
<name>A0ABT0DVD5_9SPHN</name>
<dbReference type="EMBL" id="JALKHS010000006">
    <property type="protein sequence ID" value="MCK0531081.1"/>
    <property type="molecule type" value="Genomic_DNA"/>
</dbReference>
<dbReference type="Proteomes" id="UP001203512">
    <property type="component" value="Unassembled WGS sequence"/>
</dbReference>
<proteinExistence type="predicted"/>
<protein>
    <submittedName>
        <fullName evidence="2">Uncharacterized protein</fullName>
    </submittedName>
</protein>
<comment type="caution">
    <text evidence="2">The sequence shown here is derived from an EMBL/GenBank/DDBJ whole genome shotgun (WGS) entry which is preliminary data.</text>
</comment>
<keyword evidence="3" id="KW-1185">Reference proteome</keyword>
<evidence type="ECO:0000313" key="2">
    <source>
        <dbReference type="EMBL" id="MCK0531081.1"/>
    </source>
</evidence>
<gene>
    <name evidence="2" type="ORF">MU848_05735</name>
</gene>
<feature type="region of interest" description="Disordered" evidence="1">
    <location>
        <begin position="49"/>
        <end position="109"/>
    </location>
</feature>
<sequence length="109" mass="11057">MLYKAFAVITLVAAPLIILMVQGLAPHVPAQNMSAPMRPVVEQAVPSPQPIATPAAEQPASPPMSFGQPMPEAGKPFLSPGNGLPGTSSAPESGAADNDADASLDAPQF</sequence>
<feature type="compositionally biased region" description="Low complexity" evidence="1">
    <location>
        <begin position="95"/>
        <end position="109"/>
    </location>
</feature>
<accession>A0ABT0DVD5</accession>
<evidence type="ECO:0000313" key="3">
    <source>
        <dbReference type="Proteomes" id="UP001203512"/>
    </source>
</evidence>
<reference evidence="2 3" key="1">
    <citation type="submission" date="2022-04" db="EMBL/GenBank/DDBJ databases">
        <authorList>
            <person name="Huq M.A."/>
        </authorList>
    </citation>
    <scope>NUCLEOTIDE SEQUENCE [LARGE SCALE GENOMIC DNA]</scope>
    <source>
        <strain evidence="2 3">MAH-33</strain>
    </source>
</reference>